<comment type="caution">
    <text evidence="1">The sequence shown here is derived from an EMBL/GenBank/DDBJ whole genome shotgun (WGS) entry which is preliminary data.</text>
</comment>
<name>A0A411Z0X9_9RHOB</name>
<dbReference type="EMBL" id="QWEY01000007">
    <property type="protein sequence ID" value="RGP36704.1"/>
    <property type="molecule type" value="Genomic_DNA"/>
</dbReference>
<dbReference type="RefSeq" id="WP_118153131.1">
    <property type="nucleotide sequence ID" value="NZ_QWEY01000007.1"/>
</dbReference>
<dbReference type="Gene3D" id="3.40.50.1400">
    <property type="match status" value="2"/>
</dbReference>
<protein>
    <submittedName>
        <fullName evidence="1">Cobalamin biosynthesis protein CbiX</fullName>
    </submittedName>
</protein>
<dbReference type="SUPFAM" id="SSF53800">
    <property type="entry name" value="Chelatase"/>
    <property type="match status" value="2"/>
</dbReference>
<dbReference type="AlphaFoldDB" id="A0A411Z0X9"/>
<evidence type="ECO:0000313" key="1">
    <source>
        <dbReference type="EMBL" id="RGP36704.1"/>
    </source>
</evidence>
<accession>A0A411Z0X9</accession>
<gene>
    <name evidence="1" type="ORF">D1012_13690</name>
</gene>
<keyword evidence="2" id="KW-1185">Reference proteome</keyword>
<sequence>MTQTALIVAHGQPSDPGPAEAALASLAAAVALHLPGWRVQSATLAADGSLARAVEQAGMTGGLVYPMFMADGWFTRQHLPERLVKACRDALFAGGPCDHAACGGAAGCARWHILPPFGLDGAVQDLALTVLHEAGVPPGGEVLLAAHGSGRSPAPSAVANAVAARLRHGLLLARCEAAFIDQTPRLAEVSGFGPEAVCLPFFAAEGEHVTDDLPEALSEAGFAGRVLPPLGRDVRVPGLIAAALRAAASSRVQ</sequence>
<dbReference type="Proteomes" id="UP000284547">
    <property type="component" value="Unassembled WGS sequence"/>
</dbReference>
<dbReference type="OrthoDB" id="7346027at2"/>
<proteinExistence type="predicted"/>
<organism evidence="1 2">
    <name type="scientific">Pseudotabrizicola alkalilacus</name>
    <dbReference type="NCBI Taxonomy" id="2305252"/>
    <lineage>
        <taxon>Bacteria</taxon>
        <taxon>Pseudomonadati</taxon>
        <taxon>Pseudomonadota</taxon>
        <taxon>Alphaproteobacteria</taxon>
        <taxon>Rhodobacterales</taxon>
        <taxon>Paracoccaceae</taxon>
        <taxon>Pseudotabrizicola</taxon>
    </lineage>
</organism>
<dbReference type="CDD" id="cd03416">
    <property type="entry name" value="CbiX_SirB_N"/>
    <property type="match status" value="1"/>
</dbReference>
<evidence type="ECO:0000313" key="2">
    <source>
        <dbReference type="Proteomes" id="UP000284547"/>
    </source>
</evidence>
<reference evidence="1 2" key="1">
    <citation type="submission" date="2018-08" db="EMBL/GenBank/DDBJ databases">
        <title>Flavobacterium tibetense sp. nov., isolated from a wetland YonghuCo on Tibetan Plateau.</title>
        <authorList>
            <person name="Phurbu D."/>
            <person name="Lu H."/>
            <person name="Xing P."/>
        </authorList>
    </citation>
    <scope>NUCLEOTIDE SEQUENCE [LARGE SCALE GENOMIC DNA]</scope>
    <source>
        <strain evidence="1 2">DJC</strain>
    </source>
</reference>